<feature type="repeat" description="TPR 3" evidence="6">
    <location>
        <begin position="120"/>
        <end position="153"/>
    </location>
</feature>
<feature type="repeat" description="TPR 2" evidence="6">
    <location>
        <begin position="72"/>
        <end position="105"/>
    </location>
</feature>
<feature type="repeat" description="TPR" evidence="7">
    <location>
        <begin position="35"/>
        <end position="68"/>
    </location>
</feature>
<evidence type="ECO:0000256" key="2">
    <source>
        <dbReference type="ARBA" id="ARBA00022531"/>
    </source>
</evidence>
<dbReference type="NCBIfam" id="NF002725">
    <property type="entry name" value="PRK02603.1"/>
    <property type="match status" value="1"/>
</dbReference>
<evidence type="ECO:0000313" key="9">
    <source>
        <dbReference type="Proteomes" id="UP000030392"/>
    </source>
</evidence>
<dbReference type="InterPro" id="IPR051685">
    <property type="entry name" value="Ycf3/AcsC/BcsC/TPR_MFPF"/>
</dbReference>
<dbReference type="InterPro" id="IPR011990">
    <property type="entry name" value="TPR-like_helical_dom_sf"/>
</dbReference>
<gene>
    <name evidence="6" type="primary">ycf3</name>
    <name evidence="8" type="ORF">EV03_0457</name>
</gene>
<accession>A0A0A2C5X8</accession>
<comment type="function">
    <text evidence="6">Seems to be required for the assembly of the photosystem I complex.</text>
</comment>
<reference evidence="9" key="1">
    <citation type="journal article" date="2014" name="Sci. Data">
        <title>Genomes of diverse isolates of the marine cyanobacterium Prochlorococcus.</title>
        <authorList>
            <person name="Biller S."/>
            <person name="Berube P."/>
            <person name="Thompson J."/>
            <person name="Kelly L."/>
            <person name="Roggensack S."/>
            <person name="Awad L."/>
            <person name="Roache-Johnson K."/>
            <person name="Ding H."/>
            <person name="Giovannoni S.J."/>
            <person name="Moore L.R."/>
            <person name="Chisholm S.W."/>
        </authorList>
    </citation>
    <scope>NUCLEOTIDE SEQUENCE [LARGE SCALE GENOMIC DNA]</scope>
    <source>
        <strain evidence="9">PAC1</strain>
    </source>
</reference>
<dbReference type="AlphaFoldDB" id="A0A0A2C5X8"/>
<protein>
    <recommendedName>
        <fullName evidence="6">Photosystem I assembly protein Ycf3</fullName>
    </recommendedName>
</protein>
<comment type="caution">
    <text evidence="8">The sequence shown here is derived from an EMBL/GenBank/DDBJ whole genome shotgun (WGS) entry which is preliminary data.</text>
</comment>
<feature type="repeat" description="TPR" evidence="7">
    <location>
        <begin position="72"/>
        <end position="105"/>
    </location>
</feature>
<sequence>MPRSQNKDNFLDKAFTKMAEGIVKVMPIDSKEKEAYLYYRKGLAAQNDGDYSEALEYYEESLKLEDNQVDRGETLKNMAIIYMSNGDEERAINTYKKALGQNPKQPSCLKNMGLIYEKRGRMAQRNGNQDECDIWFDQAAEVWSKAVRLYPGGYLDIENWLKTTGRGNVDVYL</sequence>
<evidence type="ECO:0000256" key="3">
    <source>
        <dbReference type="ARBA" id="ARBA00022737"/>
    </source>
</evidence>
<dbReference type="PROSITE" id="PS50005">
    <property type="entry name" value="TPR"/>
    <property type="match status" value="2"/>
</dbReference>
<dbReference type="InterPro" id="IPR019734">
    <property type="entry name" value="TPR_rpt"/>
</dbReference>
<keyword evidence="6" id="KW-0793">Thylakoid</keyword>
<dbReference type="Proteomes" id="UP000030392">
    <property type="component" value="Unassembled WGS sequence"/>
</dbReference>
<evidence type="ECO:0000256" key="4">
    <source>
        <dbReference type="ARBA" id="ARBA00022803"/>
    </source>
</evidence>
<evidence type="ECO:0000313" key="8">
    <source>
        <dbReference type="EMBL" id="KGG21718.1"/>
    </source>
</evidence>
<comment type="subcellular location">
    <subcellularLocation>
        <location evidence="6">Cellular thylakoid membrane</location>
        <topology evidence="6">Peripheral membrane protein</topology>
    </subcellularLocation>
    <subcellularLocation>
        <location evidence="1">Membrane</location>
        <topology evidence="1">Peripheral membrane protein</topology>
    </subcellularLocation>
</comment>
<keyword evidence="4 6" id="KW-0802">TPR repeat</keyword>
<keyword evidence="5 6" id="KW-0472">Membrane</keyword>
<dbReference type="Gene3D" id="1.25.40.10">
    <property type="entry name" value="Tetratricopeptide repeat domain"/>
    <property type="match status" value="1"/>
</dbReference>
<keyword evidence="2 6" id="KW-0602">Photosynthesis</keyword>
<evidence type="ECO:0000256" key="6">
    <source>
        <dbReference type="HAMAP-Rule" id="MF_00439"/>
    </source>
</evidence>
<proteinExistence type="inferred from homology"/>
<evidence type="ECO:0000256" key="7">
    <source>
        <dbReference type="PROSITE-ProRule" id="PRU00339"/>
    </source>
</evidence>
<organism evidence="8 9">
    <name type="scientific">Prochlorococcus marinus str. PAC1</name>
    <dbReference type="NCBI Taxonomy" id="59924"/>
    <lineage>
        <taxon>Bacteria</taxon>
        <taxon>Bacillati</taxon>
        <taxon>Cyanobacteriota</taxon>
        <taxon>Cyanophyceae</taxon>
        <taxon>Synechococcales</taxon>
        <taxon>Prochlorococcaceae</taxon>
        <taxon>Prochlorococcus</taxon>
    </lineage>
</organism>
<dbReference type="GO" id="GO:0031676">
    <property type="term" value="C:plasma membrane-derived thylakoid membrane"/>
    <property type="evidence" value="ECO:0007669"/>
    <property type="project" value="UniProtKB-SubCell"/>
</dbReference>
<dbReference type="SMR" id="A0A0A2C5X8"/>
<keyword evidence="3 6" id="KW-0677">Repeat</keyword>
<dbReference type="PANTHER" id="PTHR44943:SF8">
    <property type="entry name" value="TPR REPEAT-CONTAINING PROTEIN MJ0263"/>
    <property type="match status" value="1"/>
</dbReference>
<evidence type="ECO:0000256" key="5">
    <source>
        <dbReference type="ARBA" id="ARBA00023136"/>
    </source>
</evidence>
<dbReference type="RefSeq" id="WP_011294131.1">
    <property type="nucleotide sequence ID" value="NZ_CP138967.1"/>
</dbReference>
<dbReference type="PROSITE" id="PS50293">
    <property type="entry name" value="TPR_REGION"/>
    <property type="match status" value="1"/>
</dbReference>
<name>A0A0A2C5X8_PROMR</name>
<dbReference type="SUPFAM" id="SSF48452">
    <property type="entry name" value="TPR-like"/>
    <property type="match status" value="1"/>
</dbReference>
<dbReference type="GO" id="GO:0015979">
    <property type="term" value="P:photosynthesis"/>
    <property type="evidence" value="ECO:0007669"/>
    <property type="project" value="UniProtKB-UniRule"/>
</dbReference>
<feature type="repeat" description="TPR 1" evidence="6">
    <location>
        <begin position="35"/>
        <end position="68"/>
    </location>
</feature>
<dbReference type="Pfam" id="PF13424">
    <property type="entry name" value="TPR_12"/>
    <property type="match status" value="1"/>
</dbReference>
<dbReference type="SMART" id="SM00028">
    <property type="entry name" value="TPR"/>
    <property type="match status" value="3"/>
</dbReference>
<dbReference type="EMBL" id="JNAX01000005">
    <property type="protein sequence ID" value="KGG21718.1"/>
    <property type="molecule type" value="Genomic_DNA"/>
</dbReference>
<dbReference type="InterPro" id="IPR022818">
    <property type="entry name" value="PSI_Ycf3_assembly"/>
</dbReference>
<evidence type="ECO:0000256" key="1">
    <source>
        <dbReference type="ARBA" id="ARBA00004170"/>
    </source>
</evidence>
<comment type="similarity">
    <text evidence="6">Belongs to the Ycf3 family.</text>
</comment>
<dbReference type="PANTHER" id="PTHR44943">
    <property type="entry name" value="CELLULOSE SYNTHASE OPERON PROTEIN C"/>
    <property type="match status" value="1"/>
</dbReference>
<dbReference type="HAMAP" id="MF_00439">
    <property type="entry name" value="Ycf3"/>
    <property type="match status" value="1"/>
</dbReference>